<keyword evidence="1" id="KW-0732">Signal</keyword>
<dbReference type="Pfam" id="PF04385">
    <property type="entry name" value="FAINT"/>
    <property type="match status" value="1"/>
</dbReference>
<dbReference type="AlphaFoldDB" id="L1LAF5"/>
<keyword evidence="3" id="KW-1185">Reference proteome</keyword>
<dbReference type="GeneID" id="15804145"/>
<dbReference type="EMBL" id="ACOU01000007">
    <property type="protein sequence ID" value="EKX72281.1"/>
    <property type="molecule type" value="Genomic_DNA"/>
</dbReference>
<evidence type="ECO:0000313" key="3">
    <source>
        <dbReference type="Proteomes" id="UP000031512"/>
    </source>
</evidence>
<protein>
    <submittedName>
        <fullName evidence="2">Signal peptide containing protein</fullName>
    </submittedName>
</protein>
<feature type="signal peptide" evidence="1">
    <location>
        <begin position="1"/>
        <end position="18"/>
    </location>
</feature>
<dbReference type="InterPro" id="IPR007480">
    <property type="entry name" value="DUF529"/>
</dbReference>
<evidence type="ECO:0000313" key="2">
    <source>
        <dbReference type="EMBL" id="EKX72281.1"/>
    </source>
</evidence>
<feature type="chain" id="PRO_5003953068" evidence="1">
    <location>
        <begin position="19"/>
        <end position="165"/>
    </location>
</feature>
<sequence length="165" mass="18164">MKVLAVLWTVCLVGLCRCGDDDGAKGALKGAFTETPEGLSPAETTAPVGLDIAKPDDTNLDLHIKDGSCFKYKLYLPKDAFYISSVVENGAPIWEAEEDEKCEIVGSFEKEDYVLVTVFLSGGNNDQSRYFVKTGGQWKELKKEELDKKIEEMIKYIASPAQASQ</sequence>
<dbReference type="Proteomes" id="UP000031512">
    <property type="component" value="Unassembled WGS sequence"/>
</dbReference>
<dbReference type="VEuPathDB" id="PiroplasmaDB:BEWA_047460"/>
<comment type="caution">
    <text evidence="2">The sequence shown here is derived from an EMBL/GenBank/DDBJ whole genome shotgun (WGS) entry which is preliminary data.</text>
</comment>
<gene>
    <name evidence="2" type="ORF">BEWA_047460</name>
</gene>
<dbReference type="RefSeq" id="XP_004831733.1">
    <property type="nucleotide sequence ID" value="XM_004831676.1"/>
</dbReference>
<evidence type="ECO:0000256" key="1">
    <source>
        <dbReference type="SAM" id="SignalP"/>
    </source>
</evidence>
<name>L1LAF5_THEEQ</name>
<dbReference type="OrthoDB" id="363084at2759"/>
<proteinExistence type="predicted"/>
<organism evidence="2 3">
    <name type="scientific">Theileria equi strain WA</name>
    <dbReference type="NCBI Taxonomy" id="1537102"/>
    <lineage>
        <taxon>Eukaryota</taxon>
        <taxon>Sar</taxon>
        <taxon>Alveolata</taxon>
        <taxon>Apicomplexa</taxon>
        <taxon>Aconoidasida</taxon>
        <taxon>Piroplasmida</taxon>
        <taxon>Theileriidae</taxon>
        <taxon>Theileria</taxon>
    </lineage>
</organism>
<accession>L1LAF5</accession>
<reference evidence="2 3" key="1">
    <citation type="journal article" date="2012" name="BMC Genomics">
        <title>Comparative genomic analysis and phylogenetic position of Theileria equi.</title>
        <authorList>
            <person name="Kappmeyer L.S."/>
            <person name="Thiagarajan M."/>
            <person name="Herndon D.R."/>
            <person name="Ramsay J.D."/>
            <person name="Caler E."/>
            <person name="Djikeng A."/>
            <person name="Gillespie J.J."/>
            <person name="Lau A.O."/>
            <person name="Roalson E.H."/>
            <person name="Silva J.C."/>
            <person name="Silva M.G."/>
            <person name="Suarez C.E."/>
            <person name="Ueti M.W."/>
            <person name="Nene V.M."/>
            <person name="Mealey R.H."/>
            <person name="Knowles D.P."/>
            <person name="Brayton K.A."/>
        </authorList>
    </citation>
    <scope>NUCLEOTIDE SEQUENCE [LARGE SCALE GENOMIC DNA]</scope>
    <source>
        <strain evidence="2 3">WA</strain>
    </source>
</reference>
<dbReference type="KEGG" id="beq:BEWA_047460"/>